<accession>A0A136J0Q2</accession>
<dbReference type="Gene3D" id="2.120.10.10">
    <property type="match status" value="1"/>
</dbReference>
<dbReference type="CDD" id="cd15482">
    <property type="entry name" value="Sialidase_non-viral"/>
    <property type="match status" value="2"/>
</dbReference>
<sequence>TYPRLARLQDGSILGISTRFEGDDRILQISKSTDNANTFHAFAEVSRSSGDQDNGFLLQVPQTGAVLAAFRNHDLDPATKKPTHFRITVCHSQDGGRSWSFLSQAAEQSAASSNGHGLWEPFMRLGPGGEVQLTYSGELAHDDQETFRVVSHDGGRSWSAPQCLKCHPEHENLRDGMQGIVPVLDHNNPQGRAPGEALIVVFETTRFGTFSVEYALSYDGGATWGHRGEVYRPPPGRNAGAPQIEVCEGKVAVVFMTDEEADVPEWPWKANIKMVVSEGVDGGRVLWTRPLLVHEAPSFWPGLMCTGPDEVMALF</sequence>
<feature type="non-terminal residue" evidence="1">
    <location>
        <position position="315"/>
    </location>
</feature>
<dbReference type="SUPFAM" id="SSF50939">
    <property type="entry name" value="Sialidases"/>
    <property type="match status" value="1"/>
</dbReference>
<keyword evidence="2" id="KW-1185">Reference proteome</keyword>
<dbReference type="PANTHER" id="PTHR38792:SF3">
    <property type="entry name" value="BNR_ASP-BOX REPEAT DOMAIN PROTEIN (AFU_ORTHOLOGUE AFUA_7G06430)-RELATED"/>
    <property type="match status" value="1"/>
</dbReference>
<dbReference type="InterPro" id="IPR036278">
    <property type="entry name" value="Sialidase_sf"/>
</dbReference>
<gene>
    <name evidence="1" type="ORF">Micbo1qcDRAFT_103223</name>
</gene>
<dbReference type="EMBL" id="KQ964252">
    <property type="protein sequence ID" value="KXJ90762.1"/>
    <property type="molecule type" value="Genomic_DNA"/>
</dbReference>
<dbReference type="InParanoid" id="A0A136J0Q2"/>
<dbReference type="Proteomes" id="UP000070501">
    <property type="component" value="Unassembled WGS sequence"/>
</dbReference>
<dbReference type="OrthoDB" id="2739686at2759"/>
<dbReference type="STRING" id="196109.A0A136J0Q2"/>
<reference evidence="2" key="1">
    <citation type="submission" date="2016-02" db="EMBL/GenBank/DDBJ databases">
        <title>Draft genome sequence of Microdochium bolleyi, a fungal endophyte of beachgrass.</title>
        <authorList>
            <consortium name="DOE Joint Genome Institute"/>
            <person name="David A.S."/>
            <person name="May G."/>
            <person name="Haridas S."/>
            <person name="Lim J."/>
            <person name="Wang M."/>
            <person name="Labutti K."/>
            <person name="Lipzen A."/>
            <person name="Barry K."/>
            <person name="Grigoriev I.V."/>
        </authorList>
    </citation>
    <scope>NUCLEOTIDE SEQUENCE [LARGE SCALE GENOMIC DNA]</scope>
    <source>
        <strain evidence="2">J235TASD1</strain>
    </source>
</reference>
<evidence type="ECO:0000313" key="1">
    <source>
        <dbReference type="EMBL" id="KXJ90762.1"/>
    </source>
</evidence>
<feature type="non-terminal residue" evidence="1">
    <location>
        <position position="1"/>
    </location>
</feature>
<proteinExistence type="predicted"/>
<dbReference type="AlphaFoldDB" id="A0A136J0Q2"/>
<evidence type="ECO:0000313" key="2">
    <source>
        <dbReference type="Proteomes" id="UP000070501"/>
    </source>
</evidence>
<protein>
    <submittedName>
        <fullName evidence="1">Sialidase</fullName>
    </submittedName>
</protein>
<name>A0A136J0Q2_9PEZI</name>
<organism evidence="1 2">
    <name type="scientific">Microdochium bolleyi</name>
    <dbReference type="NCBI Taxonomy" id="196109"/>
    <lineage>
        <taxon>Eukaryota</taxon>
        <taxon>Fungi</taxon>
        <taxon>Dikarya</taxon>
        <taxon>Ascomycota</taxon>
        <taxon>Pezizomycotina</taxon>
        <taxon>Sordariomycetes</taxon>
        <taxon>Xylariomycetidae</taxon>
        <taxon>Xylariales</taxon>
        <taxon>Microdochiaceae</taxon>
        <taxon>Microdochium</taxon>
    </lineage>
</organism>
<dbReference type="PANTHER" id="PTHR38792">
    <property type="entry name" value="BNR/ASP-BOX REPEAT DOMAIN PROTEIN (AFU_ORTHOLOGUE AFUA_7G06430)-RELATED"/>
    <property type="match status" value="1"/>
</dbReference>